<evidence type="ECO:0000256" key="6">
    <source>
        <dbReference type="ARBA" id="ARBA00044538"/>
    </source>
</evidence>
<dbReference type="RefSeq" id="WP_274455730.1">
    <property type="nucleotide sequence ID" value="NZ_CP067097.1"/>
</dbReference>
<name>A0ABT9XEZ6_9BACL</name>
<evidence type="ECO:0000313" key="7">
    <source>
        <dbReference type="EMBL" id="MDQ0188326.1"/>
    </source>
</evidence>
<dbReference type="InterPro" id="IPR007422">
    <property type="entry name" value="Peptidase_Prp"/>
</dbReference>
<keyword evidence="3" id="KW-0378">Hydrolase</keyword>
<dbReference type="Proteomes" id="UP001232973">
    <property type="component" value="Unassembled WGS sequence"/>
</dbReference>
<proteinExistence type="inferred from homology"/>
<comment type="caution">
    <text evidence="7">The sequence shown here is derived from an EMBL/GenBank/DDBJ whole genome shotgun (WGS) entry which is preliminary data.</text>
</comment>
<dbReference type="Pfam" id="PF04327">
    <property type="entry name" value="Peptidase_Prp"/>
    <property type="match status" value="1"/>
</dbReference>
<protein>
    <recommendedName>
        <fullName evidence="6">Ribosomal processing cysteine protease Prp</fullName>
    </recommendedName>
</protein>
<evidence type="ECO:0000256" key="1">
    <source>
        <dbReference type="ARBA" id="ARBA00022517"/>
    </source>
</evidence>
<dbReference type="PANTHER" id="PTHR39178">
    <property type="entry name" value="HYPOTHETICAL RIBOSOME-ASSOCIATED PROTEIN"/>
    <property type="match status" value="1"/>
</dbReference>
<reference evidence="7 8" key="1">
    <citation type="submission" date="2023-07" db="EMBL/GenBank/DDBJ databases">
        <title>Genomic Encyclopedia of Type Strains, Phase IV (KMG-IV): sequencing the most valuable type-strain genomes for metagenomic binning, comparative biology and taxonomic classification.</title>
        <authorList>
            <person name="Goeker M."/>
        </authorList>
    </citation>
    <scope>NUCLEOTIDE SEQUENCE [LARGE SCALE GENOMIC DNA]</scope>
    <source>
        <strain evidence="7 8">DSM 4006</strain>
    </source>
</reference>
<dbReference type="PANTHER" id="PTHR39178:SF1">
    <property type="entry name" value="RIBOSOMAL-PROCESSING CYSTEINE PROTEASE PRP"/>
    <property type="match status" value="1"/>
</dbReference>
<dbReference type="Gene3D" id="3.30.70.1490">
    <property type="entry name" value="Cysteine protease Prp"/>
    <property type="match status" value="1"/>
</dbReference>
<dbReference type="SUPFAM" id="SSF118010">
    <property type="entry name" value="TM1457-like"/>
    <property type="match status" value="1"/>
</dbReference>
<evidence type="ECO:0000256" key="2">
    <source>
        <dbReference type="ARBA" id="ARBA00022670"/>
    </source>
</evidence>
<gene>
    <name evidence="7" type="ORF">J2S03_000130</name>
</gene>
<evidence type="ECO:0000313" key="8">
    <source>
        <dbReference type="Proteomes" id="UP001232973"/>
    </source>
</evidence>
<dbReference type="EMBL" id="JAUSTP010000001">
    <property type="protein sequence ID" value="MDQ0188326.1"/>
    <property type="molecule type" value="Genomic_DNA"/>
</dbReference>
<keyword evidence="2" id="KW-0645">Protease</keyword>
<keyword evidence="8" id="KW-1185">Reference proteome</keyword>
<dbReference type="CDD" id="cd16332">
    <property type="entry name" value="Prp-like"/>
    <property type="match status" value="1"/>
</dbReference>
<keyword evidence="4" id="KW-0788">Thiol protease</keyword>
<evidence type="ECO:0000256" key="3">
    <source>
        <dbReference type="ARBA" id="ARBA00022801"/>
    </source>
</evidence>
<comment type="similarity">
    <text evidence="5">Belongs to the Prp family.</text>
</comment>
<keyword evidence="1" id="KW-0690">Ribosome biogenesis</keyword>
<organism evidence="7 8">
    <name type="scientific">Alicyclobacillus cycloheptanicus</name>
    <dbReference type="NCBI Taxonomy" id="1457"/>
    <lineage>
        <taxon>Bacteria</taxon>
        <taxon>Bacillati</taxon>
        <taxon>Bacillota</taxon>
        <taxon>Bacilli</taxon>
        <taxon>Bacillales</taxon>
        <taxon>Alicyclobacillaceae</taxon>
        <taxon>Alicyclobacillus</taxon>
    </lineage>
</organism>
<accession>A0ABT9XEZ6</accession>
<dbReference type="InterPro" id="IPR036764">
    <property type="entry name" value="Peptidase_Prp_sf"/>
</dbReference>
<evidence type="ECO:0000256" key="4">
    <source>
        <dbReference type="ARBA" id="ARBA00022807"/>
    </source>
</evidence>
<sequence length="106" mass="11585">MIRVQVDEHAGQVTAFQVTGHAGYGSAGSDVVCAAVSALVLNAINSCEKLLGVELEAQDDGHLLQCQVRPQAHAEEVQLLIRSMLFGIEQTKAKYPRYVELTYRTK</sequence>
<evidence type="ECO:0000256" key="5">
    <source>
        <dbReference type="ARBA" id="ARBA00044503"/>
    </source>
</evidence>